<feature type="compositionally biased region" description="Basic and acidic residues" evidence="1">
    <location>
        <begin position="277"/>
        <end position="289"/>
    </location>
</feature>
<feature type="compositionally biased region" description="Basic and acidic residues" evidence="1">
    <location>
        <begin position="299"/>
        <end position="314"/>
    </location>
</feature>
<accession>A0A8M1KI68</accession>
<evidence type="ECO:0000313" key="2">
    <source>
        <dbReference type="Proteomes" id="UP000515152"/>
    </source>
</evidence>
<feature type="region of interest" description="Disordered" evidence="1">
    <location>
        <begin position="16"/>
        <end position="76"/>
    </location>
</feature>
<proteinExistence type="predicted"/>
<keyword evidence="2" id="KW-1185">Reference proteome</keyword>
<protein>
    <submittedName>
        <fullName evidence="3">Glutamic acid-rich protein-like</fullName>
    </submittedName>
</protein>
<feature type="compositionally biased region" description="Basic and acidic residues" evidence="1">
    <location>
        <begin position="21"/>
        <end position="32"/>
    </location>
</feature>
<feature type="compositionally biased region" description="Basic and acidic residues" evidence="1">
    <location>
        <begin position="136"/>
        <end position="152"/>
    </location>
</feature>
<gene>
    <name evidence="3" type="primary">LOC122132864</name>
</gene>
<evidence type="ECO:0000313" key="3">
    <source>
        <dbReference type="RefSeq" id="XP_042563572.1"/>
    </source>
</evidence>
<feature type="compositionally biased region" description="Basic and acidic residues" evidence="1">
    <location>
        <begin position="57"/>
        <end position="67"/>
    </location>
</feature>
<evidence type="ECO:0000256" key="1">
    <source>
        <dbReference type="SAM" id="MobiDB-lite"/>
    </source>
</evidence>
<feature type="compositionally biased region" description="Polar residues" evidence="1">
    <location>
        <begin position="115"/>
        <end position="127"/>
    </location>
</feature>
<reference evidence="3" key="1">
    <citation type="submission" date="2025-08" db="UniProtKB">
        <authorList>
            <consortium name="RefSeq"/>
        </authorList>
    </citation>
    <scope>IDENTIFICATION</scope>
</reference>
<feature type="compositionally biased region" description="Basic residues" evidence="1">
    <location>
        <begin position="33"/>
        <end position="56"/>
    </location>
</feature>
<organism evidence="2 3">
    <name type="scientific">Clupea harengus</name>
    <name type="common">Atlantic herring</name>
    <dbReference type="NCBI Taxonomy" id="7950"/>
    <lineage>
        <taxon>Eukaryota</taxon>
        <taxon>Metazoa</taxon>
        <taxon>Chordata</taxon>
        <taxon>Craniata</taxon>
        <taxon>Vertebrata</taxon>
        <taxon>Euteleostomi</taxon>
        <taxon>Actinopterygii</taxon>
        <taxon>Neopterygii</taxon>
        <taxon>Teleostei</taxon>
        <taxon>Clupei</taxon>
        <taxon>Clupeiformes</taxon>
        <taxon>Clupeoidei</taxon>
        <taxon>Clupeidae</taxon>
        <taxon>Clupea</taxon>
    </lineage>
</organism>
<dbReference type="GeneID" id="122132864"/>
<feature type="region of interest" description="Disordered" evidence="1">
    <location>
        <begin position="100"/>
        <end position="160"/>
    </location>
</feature>
<sequence length="364" mass="41770">MKFCGLLSCCLSVPEEDNDDVAARSETGQDGKKNRKRNERVNPSKKKQRKNAKKLKKEMADRRHQEEAESGQQKMMETTWDEEVVIMDHQEKEVKVVHLDEETREGPEDECEGESGTQESEMTSLKEQTPVMAEEIVGKESEREGERDHDNSDMGSNTVTLPVGSMEKICNVFTHRGLLRQTEELLQSAMIFFFLKRWKWEKNIAHLVKTELKRMEKTKKKLKAITETKKDEETKGEDIEAGEKEEVDTALETKDMMVTDALNVTLIKEREKMEEDLQEKGVVESEGKGQEGVQETEVMGERKRREERTQDAHKNAGGAVEEVVMMDEVPTAQLTSCKKDDSLGMAMLTELNKEKYGKLLHQRE</sequence>
<feature type="region of interest" description="Disordered" evidence="1">
    <location>
        <begin position="277"/>
        <end position="324"/>
    </location>
</feature>
<dbReference type="RefSeq" id="XP_042563572.1">
    <property type="nucleotide sequence ID" value="XM_042707638.1"/>
</dbReference>
<name>A0A8M1KI68_CLUHA</name>
<dbReference type="AlphaFoldDB" id="A0A8M1KI68"/>
<dbReference type="Proteomes" id="UP000515152">
    <property type="component" value="Chromosome 4"/>
</dbReference>
<dbReference type="KEGG" id="char:122132864"/>